<accession>A0A2N9L298</accession>
<dbReference type="PANTHER" id="PTHR47637">
    <property type="entry name" value="CHAPERONE SURA"/>
    <property type="match status" value="1"/>
</dbReference>
<name>A0A2N9L298_9BACT</name>
<dbReference type="PANTHER" id="PTHR47637:SF1">
    <property type="entry name" value="CHAPERONE SURA"/>
    <property type="match status" value="1"/>
</dbReference>
<keyword evidence="1" id="KW-0732">Signal</keyword>
<dbReference type="Proteomes" id="UP000239735">
    <property type="component" value="Unassembled WGS sequence"/>
</dbReference>
<evidence type="ECO:0000256" key="1">
    <source>
        <dbReference type="ARBA" id="ARBA00022729"/>
    </source>
</evidence>
<dbReference type="AlphaFoldDB" id="A0A2N9L298"/>
<dbReference type="InterPro" id="IPR027304">
    <property type="entry name" value="Trigger_fact/SurA_dom_sf"/>
</dbReference>
<dbReference type="SUPFAM" id="SSF109998">
    <property type="entry name" value="Triger factor/SurA peptide-binding domain-like"/>
    <property type="match status" value="1"/>
</dbReference>
<gene>
    <name evidence="2" type="ORF">SBA5_10035</name>
</gene>
<proteinExistence type="predicted"/>
<protein>
    <submittedName>
        <fullName evidence="2">SurA domain protein</fullName>
    </submittedName>
</protein>
<reference evidence="3" key="1">
    <citation type="submission" date="2018-02" db="EMBL/GenBank/DDBJ databases">
        <authorList>
            <person name="Hausmann B."/>
        </authorList>
    </citation>
    <scope>NUCLEOTIDE SEQUENCE [LARGE SCALE GENOMIC DNA]</scope>
    <source>
        <strain evidence="3">Peat soil MAG SbA5</strain>
    </source>
</reference>
<organism evidence="2 3">
    <name type="scientific">Candidatus Sulfuritelmatomonas gaucii</name>
    <dbReference type="NCBI Taxonomy" id="2043161"/>
    <lineage>
        <taxon>Bacteria</taxon>
        <taxon>Pseudomonadati</taxon>
        <taxon>Acidobacteriota</taxon>
        <taxon>Terriglobia</taxon>
        <taxon>Terriglobales</taxon>
        <taxon>Acidobacteriaceae</taxon>
        <taxon>Candidatus Sulfuritelmatomonas</taxon>
    </lineage>
</organism>
<dbReference type="InterPro" id="IPR050280">
    <property type="entry name" value="OMP_Chaperone_SurA"/>
</dbReference>
<evidence type="ECO:0000313" key="3">
    <source>
        <dbReference type="Proteomes" id="UP000239735"/>
    </source>
</evidence>
<sequence length="272" mass="30230">MSTVATVRNLLTSERICVCVMTVCLIACSAARGASQSGQSAAQNQPSNAASPVVLDRVVAVVNNRAILFSDVEDEIRLSILDPVRGGQGPLTEQHALEELISRALIEQQIRQEDLQAIEPSQQDVNTRLEDLRKQLPACIRQNCASDAGWAVFLASHGLTVERVEAYARYRVEILRFIEQRFRQGIQISQQQIEDYYHNTLLPQYAPGEAVPSLEQVASRIQEILLQQQVNVLFDNWLDNLRQQGDVEVLDPKLAPALNDLSAPREPGRGDP</sequence>
<dbReference type="Gene3D" id="1.10.4030.10">
    <property type="entry name" value="Porin chaperone SurA, peptide-binding domain"/>
    <property type="match status" value="1"/>
</dbReference>
<dbReference type="EMBL" id="OKRB01000001">
    <property type="protein sequence ID" value="SPE17349.1"/>
    <property type="molecule type" value="Genomic_DNA"/>
</dbReference>
<evidence type="ECO:0000313" key="2">
    <source>
        <dbReference type="EMBL" id="SPE17349.1"/>
    </source>
</evidence>